<reference evidence="1" key="1">
    <citation type="submission" date="2018-10" db="EMBL/GenBank/DDBJ databases">
        <title>Hidden diversity of soil giant viruses.</title>
        <authorList>
            <person name="Schulz F."/>
            <person name="Alteio L."/>
            <person name="Goudeau D."/>
            <person name="Ryan E.M."/>
            <person name="Malmstrom R.R."/>
            <person name="Blanchard J."/>
            <person name="Woyke T."/>
        </authorList>
    </citation>
    <scope>NUCLEOTIDE SEQUENCE</scope>
    <source>
        <strain evidence="1">HYV1</strain>
    </source>
</reference>
<dbReference type="EMBL" id="MK072402">
    <property type="protein sequence ID" value="AYV84259.1"/>
    <property type="molecule type" value="Genomic_DNA"/>
</dbReference>
<sequence length="45" mass="4883">MVKIGTMLGERDIFSESLMNVSDASISFFFNSSGGSLSSLSEFRT</sequence>
<name>A0A3G5AFU8_9VIRU</name>
<proteinExistence type="predicted"/>
<evidence type="ECO:0000313" key="1">
    <source>
        <dbReference type="EMBL" id="AYV84259.1"/>
    </source>
</evidence>
<gene>
    <name evidence="1" type="ORF">Hyperionvirus20_37</name>
</gene>
<protein>
    <submittedName>
        <fullName evidence="1">Uncharacterized protein</fullName>
    </submittedName>
</protein>
<organism evidence="1">
    <name type="scientific">Hyperionvirus sp</name>
    <dbReference type="NCBI Taxonomy" id="2487770"/>
    <lineage>
        <taxon>Viruses</taxon>
        <taxon>Varidnaviria</taxon>
        <taxon>Bamfordvirae</taxon>
        <taxon>Nucleocytoviricota</taxon>
        <taxon>Megaviricetes</taxon>
        <taxon>Imitervirales</taxon>
        <taxon>Mimiviridae</taxon>
        <taxon>Klosneuvirinae</taxon>
    </lineage>
</organism>
<accession>A0A3G5AFU8</accession>